<keyword evidence="8" id="KW-1185">Reference proteome</keyword>
<dbReference type="PROSITE" id="PS50262">
    <property type="entry name" value="G_PROTEIN_RECEP_F1_2"/>
    <property type="match status" value="1"/>
</dbReference>
<dbReference type="EMBL" id="CAWYQH010000001">
    <property type="protein sequence ID" value="CAK8671544.1"/>
    <property type="molecule type" value="Genomic_DNA"/>
</dbReference>
<keyword evidence="2 5" id="KW-0812">Transmembrane</keyword>
<comment type="caution">
    <text evidence="7">The sequence shown here is derived from an EMBL/GenBank/DDBJ whole genome shotgun (WGS) entry which is preliminary data.</text>
</comment>
<dbReference type="Gene3D" id="1.20.1070.10">
    <property type="entry name" value="Rhodopsin 7-helix transmembrane proteins"/>
    <property type="match status" value="1"/>
</dbReference>
<evidence type="ECO:0000256" key="5">
    <source>
        <dbReference type="SAM" id="Phobius"/>
    </source>
</evidence>
<reference evidence="7 8" key="1">
    <citation type="submission" date="2024-02" db="EMBL/GenBank/DDBJ databases">
        <authorList>
            <person name="Daric V."/>
            <person name="Darras S."/>
        </authorList>
    </citation>
    <scope>NUCLEOTIDE SEQUENCE [LARGE SCALE GENOMIC DNA]</scope>
</reference>
<feature type="transmembrane region" description="Helical" evidence="5">
    <location>
        <begin position="21"/>
        <end position="39"/>
    </location>
</feature>
<feature type="transmembrane region" description="Helical" evidence="5">
    <location>
        <begin position="45"/>
        <end position="66"/>
    </location>
</feature>
<keyword evidence="3 5" id="KW-1133">Transmembrane helix</keyword>
<feature type="transmembrane region" description="Helical" evidence="5">
    <location>
        <begin position="128"/>
        <end position="151"/>
    </location>
</feature>
<evidence type="ECO:0000256" key="4">
    <source>
        <dbReference type="ARBA" id="ARBA00023136"/>
    </source>
</evidence>
<dbReference type="CDD" id="cd00637">
    <property type="entry name" value="7tm_classA_rhodopsin-like"/>
    <property type="match status" value="1"/>
</dbReference>
<keyword evidence="4 5" id="KW-0472">Membrane</keyword>
<proteinExistence type="predicted"/>
<comment type="subcellular location">
    <subcellularLocation>
        <location evidence="1">Membrane</location>
    </subcellularLocation>
</comment>
<protein>
    <recommendedName>
        <fullName evidence="6">G-protein coupled receptors family 1 profile domain-containing protein</fullName>
    </recommendedName>
</protein>
<dbReference type="Pfam" id="PF00001">
    <property type="entry name" value="7tm_1"/>
    <property type="match status" value="1"/>
</dbReference>
<name>A0ABP0EVV0_CLALP</name>
<gene>
    <name evidence="7" type="ORF">CVLEPA_LOCUS599</name>
</gene>
<evidence type="ECO:0000256" key="2">
    <source>
        <dbReference type="ARBA" id="ARBA00022692"/>
    </source>
</evidence>
<evidence type="ECO:0000256" key="1">
    <source>
        <dbReference type="ARBA" id="ARBA00004370"/>
    </source>
</evidence>
<feature type="domain" description="G-protein coupled receptors family 1 profile" evidence="6">
    <location>
        <begin position="1"/>
        <end position="149"/>
    </location>
</feature>
<dbReference type="InterPro" id="IPR000276">
    <property type="entry name" value="GPCR_Rhodpsn"/>
</dbReference>
<feature type="transmembrane region" description="Helical" evidence="5">
    <location>
        <begin position="87"/>
        <end position="108"/>
    </location>
</feature>
<evidence type="ECO:0000259" key="6">
    <source>
        <dbReference type="PROSITE" id="PS50262"/>
    </source>
</evidence>
<accession>A0ABP0EVV0</accession>
<dbReference type="Proteomes" id="UP001642483">
    <property type="component" value="Unassembled WGS sequence"/>
</dbReference>
<dbReference type="InterPro" id="IPR017452">
    <property type="entry name" value="GPCR_Rhodpsn_7TM"/>
</dbReference>
<evidence type="ECO:0000313" key="7">
    <source>
        <dbReference type="EMBL" id="CAK8671544.1"/>
    </source>
</evidence>
<sequence length="198" mass="23933">MMPLLYTLILFHLYYRLLSYYYFRFSFLNFSIQIYAMYQIVGYTIFFYCSMLGVCGFCAAIIYTVRKRGKIQPFTKEQKKRRIRDKYAVIQLVLIIISFIVGYAPYTIYEFWSIQPHPKTQYYREVDYWFGMIEYFCLRFTECMNPVFYNIGSPKVRKYTKLFLRTHMKILRDVKCLQPGKTTSRPATSSTFDIRTVM</sequence>
<evidence type="ECO:0000256" key="3">
    <source>
        <dbReference type="ARBA" id="ARBA00022989"/>
    </source>
</evidence>
<organism evidence="7 8">
    <name type="scientific">Clavelina lepadiformis</name>
    <name type="common">Light-bulb sea squirt</name>
    <name type="synonym">Ascidia lepadiformis</name>
    <dbReference type="NCBI Taxonomy" id="159417"/>
    <lineage>
        <taxon>Eukaryota</taxon>
        <taxon>Metazoa</taxon>
        <taxon>Chordata</taxon>
        <taxon>Tunicata</taxon>
        <taxon>Ascidiacea</taxon>
        <taxon>Aplousobranchia</taxon>
        <taxon>Clavelinidae</taxon>
        <taxon>Clavelina</taxon>
    </lineage>
</organism>
<evidence type="ECO:0000313" key="8">
    <source>
        <dbReference type="Proteomes" id="UP001642483"/>
    </source>
</evidence>
<dbReference type="SUPFAM" id="SSF81321">
    <property type="entry name" value="Family A G protein-coupled receptor-like"/>
    <property type="match status" value="1"/>
</dbReference>